<dbReference type="Pfam" id="PF13561">
    <property type="entry name" value="adh_short_C2"/>
    <property type="match status" value="1"/>
</dbReference>
<gene>
    <name evidence="2" type="ORF">UK23_45075</name>
</gene>
<dbReference type="InterPro" id="IPR002347">
    <property type="entry name" value="SDR_fam"/>
</dbReference>
<dbReference type="PANTHER" id="PTHR43943">
    <property type="entry name" value="DEHYDROGENASE/REDUCTASE (SDR FAMILY) MEMBER 4"/>
    <property type="match status" value="1"/>
</dbReference>
<dbReference type="PANTHER" id="PTHR43943:SF2">
    <property type="entry name" value="DEHYDROGENASE_REDUCTASE 4"/>
    <property type="match status" value="1"/>
</dbReference>
<comment type="caution">
    <text evidence="2">The sequence shown here is derived from an EMBL/GenBank/DDBJ whole genome shotgun (WGS) entry which is preliminary data.</text>
</comment>
<dbReference type="SUPFAM" id="SSF51735">
    <property type="entry name" value="NAD(P)-binding Rossmann-fold domains"/>
    <property type="match status" value="1"/>
</dbReference>
<evidence type="ECO:0000256" key="1">
    <source>
        <dbReference type="ARBA" id="ARBA00006484"/>
    </source>
</evidence>
<dbReference type="InterPro" id="IPR036291">
    <property type="entry name" value="NAD(P)-bd_dom_sf"/>
</dbReference>
<dbReference type="Gene3D" id="3.40.50.720">
    <property type="entry name" value="NAD(P)-binding Rossmann-like Domain"/>
    <property type="match status" value="1"/>
</dbReference>
<keyword evidence="3" id="KW-1185">Reference proteome</keyword>
<organism evidence="2 3">
    <name type="scientific">Lentzea aerocolonigenes</name>
    <name type="common">Lechevalieria aerocolonigenes</name>
    <name type="synonym">Saccharothrix aerocolonigenes</name>
    <dbReference type="NCBI Taxonomy" id="68170"/>
    <lineage>
        <taxon>Bacteria</taxon>
        <taxon>Bacillati</taxon>
        <taxon>Actinomycetota</taxon>
        <taxon>Actinomycetes</taxon>
        <taxon>Pseudonocardiales</taxon>
        <taxon>Pseudonocardiaceae</taxon>
        <taxon>Lentzea</taxon>
    </lineage>
</organism>
<reference evidence="2 3" key="1">
    <citation type="submission" date="2015-02" db="EMBL/GenBank/DDBJ databases">
        <authorList>
            <person name="Ju K.-S."/>
            <person name="Doroghazi J.R."/>
            <person name="Metcalf W."/>
        </authorList>
    </citation>
    <scope>NUCLEOTIDE SEQUENCE [LARGE SCALE GENOMIC DNA]</scope>
    <source>
        <strain evidence="2 3">NRRL B-16140</strain>
    </source>
</reference>
<sequence>MAPGVIRTDFSAALVGNEDLHAAVVAKTALGRVGEAAEVAGAVAYLASSAAAYTTGSILVVDGGTVA</sequence>
<name>A0A0F0GBL0_LENAE</name>
<accession>A0A0F0GBL0</accession>
<dbReference type="Proteomes" id="UP000033393">
    <property type="component" value="Unassembled WGS sequence"/>
</dbReference>
<dbReference type="PATRIC" id="fig|68170.10.peg.2333"/>
<protein>
    <recommendedName>
        <fullName evidence="4">Short-chain dehydrogenase</fullName>
    </recommendedName>
</protein>
<dbReference type="EMBL" id="JYJG01000506">
    <property type="protein sequence ID" value="KJK33705.1"/>
    <property type="molecule type" value="Genomic_DNA"/>
</dbReference>
<evidence type="ECO:0008006" key="4">
    <source>
        <dbReference type="Google" id="ProtNLM"/>
    </source>
</evidence>
<evidence type="ECO:0000313" key="3">
    <source>
        <dbReference type="Proteomes" id="UP000033393"/>
    </source>
</evidence>
<comment type="similarity">
    <text evidence="1">Belongs to the short-chain dehydrogenases/reductases (SDR) family.</text>
</comment>
<dbReference type="AlphaFoldDB" id="A0A0F0GBL0"/>
<evidence type="ECO:0000313" key="2">
    <source>
        <dbReference type="EMBL" id="KJK33705.1"/>
    </source>
</evidence>
<proteinExistence type="inferred from homology"/>